<sequence>MKGLMLPFILLLSLCVPTTAWATDIAVVAHPSVQTDALTVKELKSIFSMRLTAWSEGQMIAVYVLPKQNRLHETFCRSYLELFSYQLERSWNRLVYSGFGQAPKQMATSEELRDAVATTPGAIGYIKKEDVDDSVKIILID</sequence>
<dbReference type="Proteomes" id="UP000292544">
    <property type="component" value="Unassembled WGS sequence"/>
</dbReference>
<evidence type="ECO:0000313" key="3">
    <source>
        <dbReference type="EMBL" id="TAA47148.1"/>
    </source>
</evidence>
<comment type="caution">
    <text evidence="3">The sequence shown here is derived from an EMBL/GenBank/DDBJ whole genome shotgun (WGS) entry which is preliminary data.</text>
</comment>
<reference evidence="4" key="1">
    <citation type="submission" date="2019-02" db="EMBL/GenBank/DDBJ databases">
        <title>Draft genome sequence of Muricauda sp. 176CP4-71.</title>
        <authorList>
            <person name="Park J.-S."/>
        </authorList>
    </citation>
    <scope>NUCLEOTIDE SEQUENCE [LARGE SCALE GENOMIC DNA]</scope>
    <source>
        <strain evidence="4">176GS2-150</strain>
    </source>
</reference>
<evidence type="ECO:0000256" key="1">
    <source>
        <dbReference type="SAM" id="SignalP"/>
    </source>
</evidence>
<proteinExistence type="predicted"/>
<feature type="signal peptide" evidence="1">
    <location>
        <begin position="1"/>
        <end position="22"/>
    </location>
</feature>
<gene>
    <name evidence="3" type="ORF">EXY25_07855</name>
</gene>
<accession>A0ABY1WRE4</accession>
<dbReference type="SUPFAM" id="SSF53850">
    <property type="entry name" value="Periplasmic binding protein-like II"/>
    <property type="match status" value="1"/>
</dbReference>
<evidence type="ECO:0000313" key="4">
    <source>
        <dbReference type="Proteomes" id="UP000292544"/>
    </source>
</evidence>
<protein>
    <recommendedName>
        <fullName evidence="2">PBP domain-containing protein</fullName>
    </recommendedName>
</protein>
<dbReference type="Pfam" id="PF12849">
    <property type="entry name" value="PBP_like_2"/>
    <property type="match status" value="1"/>
</dbReference>
<dbReference type="RefSeq" id="WP_130566343.1">
    <property type="nucleotide sequence ID" value="NZ_SHLY01000002.1"/>
</dbReference>
<dbReference type="EMBL" id="SHLY01000002">
    <property type="protein sequence ID" value="TAA47148.1"/>
    <property type="molecule type" value="Genomic_DNA"/>
</dbReference>
<organism evidence="3 4">
    <name type="scientific">Corallincola spongiicola</name>
    <dbReference type="NCBI Taxonomy" id="2520508"/>
    <lineage>
        <taxon>Bacteria</taxon>
        <taxon>Pseudomonadati</taxon>
        <taxon>Pseudomonadota</taxon>
        <taxon>Gammaproteobacteria</taxon>
        <taxon>Alteromonadales</taxon>
        <taxon>Psychromonadaceae</taxon>
        <taxon>Corallincola</taxon>
    </lineage>
</organism>
<keyword evidence="1" id="KW-0732">Signal</keyword>
<dbReference type="InterPro" id="IPR024370">
    <property type="entry name" value="PBP_domain"/>
</dbReference>
<keyword evidence="4" id="KW-1185">Reference proteome</keyword>
<dbReference type="Gene3D" id="3.40.190.10">
    <property type="entry name" value="Periplasmic binding protein-like II"/>
    <property type="match status" value="1"/>
</dbReference>
<name>A0ABY1WRE4_9GAMM</name>
<feature type="domain" description="PBP" evidence="2">
    <location>
        <begin position="23"/>
        <end position="127"/>
    </location>
</feature>
<evidence type="ECO:0000259" key="2">
    <source>
        <dbReference type="Pfam" id="PF12849"/>
    </source>
</evidence>
<feature type="chain" id="PRO_5045503113" description="PBP domain-containing protein" evidence="1">
    <location>
        <begin position="23"/>
        <end position="141"/>
    </location>
</feature>